<gene>
    <name evidence="2" type="primary">ABSGL_11797.1 scaffold 12322</name>
</gene>
<dbReference type="AlphaFoldDB" id="A0A168R162"/>
<organism evidence="2">
    <name type="scientific">Absidia glauca</name>
    <name type="common">Pin mould</name>
    <dbReference type="NCBI Taxonomy" id="4829"/>
    <lineage>
        <taxon>Eukaryota</taxon>
        <taxon>Fungi</taxon>
        <taxon>Fungi incertae sedis</taxon>
        <taxon>Mucoromycota</taxon>
        <taxon>Mucoromycotina</taxon>
        <taxon>Mucoromycetes</taxon>
        <taxon>Mucorales</taxon>
        <taxon>Cunninghamellaceae</taxon>
        <taxon>Absidia</taxon>
    </lineage>
</organism>
<feature type="compositionally biased region" description="Basic residues" evidence="1">
    <location>
        <begin position="88"/>
        <end position="106"/>
    </location>
</feature>
<keyword evidence="3" id="KW-1185">Reference proteome</keyword>
<accession>A0A168R162</accession>
<evidence type="ECO:0000313" key="2">
    <source>
        <dbReference type="EMBL" id="SAM05922.1"/>
    </source>
</evidence>
<dbReference type="InParanoid" id="A0A168R162"/>
<sequence length="230" mass="26094">MAVSVQKAAMPQGNRQDVEINRKPSSSPHKRGPRRHTIKRTPKPSKKSQLASTHKDPIDEMTVSVQKAAMPQGNRQDVEINRKPSSSPHKRGPRRHTNKRTPKPSKKSQLASTHKDPIVHEAFCCLSRKANQPRAQNEAEVETPKMPINANRRRRRSTAKGNATCKESTQTSSSRSEDTESDSDSFAVMRRRRNIEASERFRAKKRCVNKYCVSPPTKPPYGRNKQEKRA</sequence>
<dbReference type="Proteomes" id="UP000078561">
    <property type="component" value="Unassembled WGS sequence"/>
</dbReference>
<dbReference type="EMBL" id="LT554476">
    <property type="protein sequence ID" value="SAM05922.1"/>
    <property type="molecule type" value="Genomic_DNA"/>
</dbReference>
<feature type="region of interest" description="Disordered" evidence="1">
    <location>
        <begin position="1"/>
        <end position="117"/>
    </location>
</feature>
<feature type="compositionally biased region" description="Basic residues" evidence="1">
    <location>
        <begin position="28"/>
        <end position="46"/>
    </location>
</feature>
<feature type="region of interest" description="Disordered" evidence="1">
    <location>
        <begin position="130"/>
        <end position="200"/>
    </location>
</feature>
<evidence type="ECO:0008006" key="4">
    <source>
        <dbReference type="Google" id="ProtNLM"/>
    </source>
</evidence>
<feature type="region of interest" description="Disordered" evidence="1">
    <location>
        <begin position="211"/>
        <end position="230"/>
    </location>
</feature>
<proteinExistence type="predicted"/>
<protein>
    <recommendedName>
        <fullName evidence="4">BZIP domain-containing protein</fullName>
    </recommendedName>
</protein>
<evidence type="ECO:0000313" key="3">
    <source>
        <dbReference type="Proteomes" id="UP000078561"/>
    </source>
</evidence>
<reference evidence="2" key="1">
    <citation type="submission" date="2016-04" db="EMBL/GenBank/DDBJ databases">
        <authorList>
            <person name="Evans L.H."/>
            <person name="Alamgir A."/>
            <person name="Owens N."/>
            <person name="Weber N.D."/>
            <person name="Virtaneva K."/>
            <person name="Barbian K."/>
            <person name="Babar A."/>
            <person name="Rosenke K."/>
        </authorList>
    </citation>
    <scope>NUCLEOTIDE SEQUENCE [LARGE SCALE GENOMIC DNA]</scope>
    <source>
        <strain evidence="2">CBS 101.48</strain>
    </source>
</reference>
<evidence type="ECO:0000256" key="1">
    <source>
        <dbReference type="SAM" id="MobiDB-lite"/>
    </source>
</evidence>
<name>A0A168R162_ABSGL</name>